<dbReference type="GO" id="GO:0004519">
    <property type="term" value="F:endonuclease activity"/>
    <property type="evidence" value="ECO:0007669"/>
    <property type="project" value="UniProtKB-KW"/>
</dbReference>
<sequence length="159" mass="18577">MRAKNFFILFLWLALVQQYAFSQQKTALLPVTKVVDGDTFWVLNSKGQEEKIRLIGVDSPEARNSGRKRIEYFGKESSAYAKRILEGQKVRLEYDVQRYDRYQRTLAYVYLEDGRFFNALLVQEGYATVATFPPNVKYESLFIKLQREARTKGKGLWGK</sequence>
<dbReference type="Pfam" id="PF00565">
    <property type="entry name" value="SNase"/>
    <property type="match status" value="1"/>
</dbReference>
<reference evidence="7" key="1">
    <citation type="submission" date="2016-10" db="EMBL/GenBank/DDBJ databases">
        <authorList>
            <person name="Varghese N."/>
            <person name="Submissions S."/>
        </authorList>
    </citation>
    <scope>NUCLEOTIDE SEQUENCE [LARGE SCALE GENOMIC DNA]</scope>
    <source>
        <strain evidence="7">DSM 15282</strain>
    </source>
</reference>
<organism evidence="6 7">
    <name type="scientific">Algoriphagus ornithinivorans</name>
    <dbReference type="NCBI Taxonomy" id="226506"/>
    <lineage>
        <taxon>Bacteria</taxon>
        <taxon>Pseudomonadati</taxon>
        <taxon>Bacteroidota</taxon>
        <taxon>Cytophagia</taxon>
        <taxon>Cytophagales</taxon>
        <taxon>Cyclobacteriaceae</taxon>
        <taxon>Algoriphagus</taxon>
    </lineage>
</organism>
<evidence type="ECO:0000256" key="2">
    <source>
        <dbReference type="ARBA" id="ARBA00022759"/>
    </source>
</evidence>
<dbReference type="SMART" id="SM00318">
    <property type="entry name" value="SNc"/>
    <property type="match status" value="1"/>
</dbReference>
<dbReference type="Gene3D" id="2.40.50.90">
    <property type="match status" value="1"/>
</dbReference>
<protein>
    <submittedName>
        <fullName evidence="6">Micrococcal nuclease</fullName>
    </submittedName>
</protein>
<evidence type="ECO:0000313" key="7">
    <source>
        <dbReference type="Proteomes" id="UP000199564"/>
    </source>
</evidence>
<evidence type="ECO:0000259" key="5">
    <source>
        <dbReference type="PROSITE" id="PS50830"/>
    </source>
</evidence>
<dbReference type="STRING" id="226506.SAMN04488519_104206"/>
<evidence type="ECO:0000256" key="1">
    <source>
        <dbReference type="ARBA" id="ARBA00022722"/>
    </source>
</evidence>
<keyword evidence="7" id="KW-1185">Reference proteome</keyword>
<dbReference type="InterPro" id="IPR002071">
    <property type="entry name" value="Thermonucl_AS"/>
</dbReference>
<dbReference type="PANTHER" id="PTHR12302">
    <property type="entry name" value="EBNA2 BINDING PROTEIN P100"/>
    <property type="match status" value="1"/>
</dbReference>
<dbReference type="RefSeq" id="WP_091652592.1">
    <property type="nucleotide sequence ID" value="NZ_FOVW01000004.1"/>
</dbReference>
<feature type="domain" description="TNase-like" evidence="5">
    <location>
        <begin position="25"/>
        <end position="159"/>
    </location>
</feature>
<dbReference type="PROSITE" id="PS50830">
    <property type="entry name" value="TNASE_3"/>
    <property type="match status" value="1"/>
</dbReference>
<dbReference type="Proteomes" id="UP000199564">
    <property type="component" value="Unassembled WGS sequence"/>
</dbReference>
<dbReference type="EMBL" id="FOVW01000004">
    <property type="protein sequence ID" value="SFO18517.1"/>
    <property type="molecule type" value="Genomic_DNA"/>
</dbReference>
<name>A0A1I5F462_9BACT</name>
<evidence type="ECO:0000256" key="3">
    <source>
        <dbReference type="ARBA" id="ARBA00022801"/>
    </source>
</evidence>
<dbReference type="PROSITE" id="PS01284">
    <property type="entry name" value="TNASE_2"/>
    <property type="match status" value="1"/>
</dbReference>
<feature type="signal peptide" evidence="4">
    <location>
        <begin position="1"/>
        <end position="22"/>
    </location>
</feature>
<evidence type="ECO:0000256" key="4">
    <source>
        <dbReference type="SAM" id="SignalP"/>
    </source>
</evidence>
<dbReference type="GO" id="GO:0003676">
    <property type="term" value="F:nucleic acid binding"/>
    <property type="evidence" value="ECO:0007669"/>
    <property type="project" value="InterPro"/>
</dbReference>
<accession>A0A1I5F462</accession>
<dbReference type="GO" id="GO:0016787">
    <property type="term" value="F:hydrolase activity"/>
    <property type="evidence" value="ECO:0007669"/>
    <property type="project" value="UniProtKB-KW"/>
</dbReference>
<dbReference type="PANTHER" id="PTHR12302:SF3">
    <property type="entry name" value="SERINE_THREONINE-PROTEIN KINASE 31"/>
    <property type="match status" value="1"/>
</dbReference>
<feature type="chain" id="PRO_5011482033" evidence="4">
    <location>
        <begin position="23"/>
        <end position="159"/>
    </location>
</feature>
<keyword evidence="3" id="KW-0378">Hydrolase</keyword>
<keyword evidence="2" id="KW-0255">Endonuclease</keyword>
<dbReference type="AlphaFoldDB" id="A0A1I5F462"/>
<evidence type="ECO:0000313" key="6">
    <source>
        <dbReference type="EMBL" id="SFO18517.1"/>
    </source>
</evidence>
<keyword evidence="4" id="KW-0732">Signal</keyword>
<proteinExistence type="predicted"/>
<gene>
    <name evidence="6" type="ORF">SAMN04488519_104206</name>
</gene>
<dbReference type="SUPFAM" id="SSF50199">
    <property type="entry name" value="Staphylococcal nuclease"/>
    <property type="match status" value="1"/>
</dbReference>
<keyword evidence="1" id="KW-0540">Nuclease</keyword>
<dbReference type="InterPro" id="IPR016071">
    <property type="entry name" value="Staphylococal_nuclease_OB-fold"/>
</dbReference>
<dbReference type="InterPro" id="IPR035437">
    <property type="entry name" value="SNase_OB-fold_sf"/>
</dbReference>